<evidence type="ECO:0000313" key="4">
    <source>
        <dbReference type="EMBL" id="MBB3046098.1"/>
    </source>
</evidence>
<keyword evidence="5" id="KW-1185">Reference proteome</keyword>
<dbReference type="PANTHER" id="PTHR21600">
    <property type="entry name" value="MITOCHONDRIAL RNA PSEUDOURIDINE SYNTHASE"/>
    <property type="match status" value="1"/>
</dbReference>
<dbReference type="InterPro" id="IPR020103">
    <property type="entry name" value="PsdUridine_synth_cat_dom_sf"/>
</dbReference>
<dbReference type="RefSeq" id="WP_183408805.1">
    <property type="nucleotide sequence ID" value="NZ_JACHWY010000001.1"/>
</dbReference>
<accession>A0A7W4Z4G8</accession>
<dbReference type="EC" id="5.4.99.28" evidence="4"/>
<organism evidence="4 5">
    <name type="scientific">Litorivivens lipolytica</name>
    <dbReference type="NCBI Taxonomy" id="1524264"/>
    <lineage>
        <taxon>Bacteria</taxon>
        <taxon>Pseudomonadati</taxon>
        <taxon>Pseudomonadota</taxon>
        <taxon>Gammaproteobacteria</taxon>
        <taxon>Litorivivens</taxon>
    </lineage>
</organism>
<comment type="caution">
    <text evidence="4">The sequence shown here is derived from an EMBL/GenBank/DDBJ whole genome shotgun (WGS) entry which is preliminary data.</text>
</comment>
<sequence length="239" mass="26497">MFSPIAIDPRFVLVDKPAGVSVHRDDAKSSYFDAIRCELGGGYLAPVHRLDKATSGLWLLARTPEAAAELSGQFAERSCDKIYLALSRQKPSKKQGLVEGALLKSRGGNYRLARQGEPWSQTRFFSYGLGDGRRLFVLKPLTGRTHQLRVVMKSLGAAILGDERYGSASDAVDRCYLHAYALTFSLNGERFRYTLPPRQGQYFTDERVIAKLQELGDPTELAWPAGKTEKAPANRTEGE</sequence>
<dbReference type="CDD" id="cd02869">
    <property type="entry name" value="PseudoU_synth_RluA_like"/>
    <property type="match status" value="1"/>
</dbReference>
<dbReference type="AlphaFoldDB" id="A0A7W4Z4G8"/>
<keyword evidence="4" id="KW-0413">Isomerase</keyword>
<dbReference type="GO" id="GO:0003723">
    <property type="term" value="F:RNA binding"/>
    <property type="evidence" value="ECO:0007669"/>
    <property type="project" value="InterPro"/>
</dbReference>
<dbReference type="Pfam" id="PF00849">
    <property type="entry name" value="PseudoU_synth_2"/>
    <property type="match status" value="1"/>
</dbReference>
<dbReference type="GO" id="GO:0160151">
    <property type="term" value="F:tRNA pseudouridine(32) synthase activity"/>
    <property type="evidence" value="ECO:0007669"/>
    <property type="project" value="UniProtKB-EC"/>
</dbReference>
<dbReference type="SUPFAM" id="SSF55120">
    <property type="entry name" value="Pseudouridine synthase"/>
    <property type="match status" value="1"/>
</dbReference>
<dbReference type="Proteomes" id="UP000537130">
    <property type="component" value="Unassembled WGS sequence"/>
</dbReference>
<dbReference type="GO" id="GO:0160142">
    <property type="term" value="F:23S rRNA pseudouridine(746) synthase activity"/>
    <property type="evidence" value="ECO:0007669"/>
    <property type="project" value="UniProtKB-EC"/>
</dbReference>
<evidence type="ECO:0000259" key="3">
    <source>
        <dbReference type="Pfam" id="PF00849"/>
    </source>
</evidence>
<dbReference type="PANTHER" id="PTHR21600:SF87">
    <property type="entry name" value="RNA PSEUDOURIDYLATE SYNTHASE DOMAIN-CONTAINING PROTEIN 1"/>
    <property type="match status" value="1"/>
</dbReference>
<dbReference type="InterPro" id="IPR050188">
    <property type="entry name" value="RluA_PseudoU_synthase"/>
</dbReference>
<feature type="compositionally biased region" description="Basic and acidic residues" evidence="2">
    <location>
        <begin position="227"/>
        <end position="239"/>
    </location>
</feature>
<dbReference type="InterPro" id="IPR006145">
    <property type="entry name" value="PsdUridine_synth_RsuA/RluA"/>
</dbReference>
<dbReference type="EC" id="5.4.99.29" evidence="4"/>
<protein>
    <submittedName>
        <fullName evidence="4">tRNA pseudouridine32 synthase/23S rRNA pseudouridine746 synthase</fullName>
        <ecNumber evidence="4">5.4.99.28</ecNumber>
        <ecNumber evidence="4">5.4.99.29</ecNumber>
    </submittedName>
</protein>
<feature type="domain" description="Pseudouridine synthase RsuA/RluA-like" evidence="3">
    <location>
        <begin position="11"/>
        <end position="153"/>
    </location>
</feature>
<dbReference type="GO" id="GO:0000455">
    <property type="term" value="P:enzyme-directed rRNA pseudouridine synthesis"/>
    <property type="evidence" value="ECO:0007669"/>
    <property type="project" value="TreeGrafter"/>
</dbReference>
<feature type="region of interest" description="Disordered" evidence="2">
    <location>
        <begin position="220"/>
        <end position="239"/>
    </location>
</feature>
<dbReference type="EMBL" id="JACHWY010000001">
    <property type="protein sequence ID" value="MBB3046098.1"/>
    <property type="molecule type" value="Genomic_DNA"/>
</dbReference>
<gene>
    <name evidence="4" type="ORF">FHR99_000334</name>
</gene>
<evidence type="ECO:0000256" key="1">
    <source>
        <dbReference type="ARBA" id="ARBA00010876"/>
    </source>
</evidence>
<reference evidence="4 5" key="1">
    <citation type="submission" date="2020-08" db="EMBL/GenBank/DDBJ databases">
        <title>Genomic Encyclopedia of Type Strains, Phase III (KMG-III): the genomes of soil and plant-associated and newly described type strains.</title>
        <authorList>
            <person name="Whitman W."/>
        </authorList>
    </citation>
    <scope>NUCLEOTIDE SEQUENCE [LARGE SCALE GENOMIC DNA]</scope>
    <source>
        <strain evidence="4 5">CECT 8654</strain>
    </source>
</reference>
<name>A0A7W4Z4G8_9GAMM</name>
<evidence type="ECO:0000313" key="5">
    <source>
        <dbReference type="Proteomes" id="UP000537130"/>
    </source>
</evidence>
<evidence type="ECO:0000256" key="2">
    <source>
        <dbReference type="SAM" id="MobiDB-lite"/>
    </source>
</evidence>
<comment type="similarity">
    <text evidence="1">Belongs to the pseudouridine synthase RluA family.</text>
</comment>
<proteinExistence type="inferred from homology"/>
<dbReference type="Gene3D" id="3.30.2350.10">
    <property type="entry name" value="Pseudouridine synthase"/>
    <property type="match status" value="1"/>
</dbReference>